<dbReference type="Pfam" id="PF00580">
    <property type="entry name" value="UvrD-helicase"/>
    <property type="match status" value="1"/>
</dbReference>
<protein>
    <recommendedName>
        <fullName evidence="7">DNA 3'-5' helicase</fullName>
        <ecNumber evidence="7">5.6.2.4</ecNumber>
    </recommendedName>
</protein>
<dbReference type="AlphaFoldDB" id="D8RCR5"/>
<dbReference type="InterPro" id="IPR014017">
    <property type="entry name" value="DNA_helicase_UvrD-like_C"/>
</dbReference>
<dbReference type="GO" id="GO:0005524">
    <property type="term" value="F:ATP binding"/>
    <property type="evidence" value="ECO:0007669"/>
    <property type="project" value="UniProtKB-KW"/>
</dbReference>
<dbReference type="EMBL" id="GL377576">
    <property type="protein sequence ID" value="EFJ30182.1"/>
    <property type="molecule type" value="Genomic_DNA"/>
</dbReference>
<dbReference type="Gramene" id="EFJ30182">
    <property type="protein sequence ID" value="EFJ30182"/>
    <property type="gene ID" value="SELMODRAFT_440582"/>
</dbReference>
<dbReference type="InParanoid" id="D8RCR5"/>
<sequence>MPTCLRKLNVSQRDAALLLIVAGPGSGKISTMVARILTLLNELKGSAQGVDSKNNDLHNSCCNGGDGPRRCCGGEGGVQGTYDLDVSFLLFATLSLSCGECTATPFFHTALAECHNTWAYVLVDEFQDTSVMQYKLLSLHGRVTVVGSDIISFNGANSLGFSTFRNDVPNYKEVRPHQNYRSTGCIVEAARCVIQHNDSGCSAKVVRMDDDFGEKTVVMECRNEEAQCAFVVDEILEKASVASDIKPVFANFAILYRQQVTGKIFQSAFRSRKIPFNMHGVAVYCKKVVKDVIALLWTSLGRSGTVFERREQSLSSLVTAVLNILSQVLDYLLDDISQETKISCYTRGWKTSCIVRRREPKRRPKSGRDNFREQAEAEAKKALEEAKDAAALVNELEEEGKELARQEAQAVANAQKAKDKAKAAAASLEALGAKMMLVGGVFQDIKLSDRSDQRVSNIVKFSEKIGELKVELCPPKKTSKSSKNLGLQEEVKPNSRQLGCSVLLKAFLDHIIVGETENFRTCQEENHNSVTMTTMHQSKGLEWDRVFIVKANELETPLLHESSSLETSGCEEQGLYIHRNTLYHLLFPLAYADQVSFTGRKYIYFYLYLYKSVKWEKLPAERQEYCQQKCSERTMGSVPATAKQIAFLRRFGCTVNPSSRLHASKGAGLGGENDTGEPGKQLVFVEWSDRWLLGGIFGKGMLVGMGTLGKGMLVGMGTLGKGMLGTLGKGTVKGVLVGTVWSGNSGNGKVGSPGDGDDEEDGVDGKRLLQERLTWRPPFPVLEALHADDVIATAMQELRSVTKHGWPDSIHLPSILQPAFRASKHLTAAVPSAQITQGKEEIEQSSGLLERHVLGRGIELAVICQQEEEDLSLTGRSVPGIEERSQGWSCKLIGLAGDTNIQVLFFFLQEILLASREKNKRSFKRSFHQNTMQQWSSSFNS</sequence>
<evidence type="ECO:0000256" key="4">
    <source>
        <dbReference type="ARBA" id="ARBA00022840"/>
    </source>
</evidence>
<dbReference type="InterPro" id="IPR027417">
    <property type="entry name" value="P-loop_NTPase"/>
</dbReference>
<dbReference type="SUPFAM" id="SSF52540">
    <property type="entry name" value="P-loop containing nucleoside triphosphate hydrolases"/>
    <property type="match status" value="1"/>
</dbReference>
<evidence type="ECO:0000256" key="5">
    <source>
        <dbReference type="ARBA" id="ARBA00023235"/>
    </source>
</evidence>
<dbReference type="eggNOG" id="KOG2108">
    <property type="taxonomic scope" value="Eukaryota"/>
</dbReference>
<accession>D8RCR5</accession>
<keyword evidence="1" id="KW-0547">Nucleotide-binding</keyword>
<evidence type="ECO:0000256" key="8">
    <source>
        <dbReference type="ARBA" id="ARBA00048988"/>
    </source>
</evidence>
<reference evidence="11 12" key="1">
    <citation type="journal article" date="2011" name="Science">
        <title>The Selaginella genome identifies genetic changes associated with the evolution of vascular plants.</title>
        <authorList>
            <person name="Banks J.A."/>
            <person name="Nishiyama T."/>
            <person name="Hasebe M."/>
            <person name="Bowman J.L."/>
            <person name="Gribskov M."/>
            <person name="dePamphilis C."/>
            <person name="Albert V.A."/>
            <person name="Aono N."/>
            <person name="Aoyama T."/>
            <person name="Ambrose B.A."/>
            <person name="Ashton N.W."/>
            <person name="Axtell M.J."/>
            <person name="Barker E."/>
            <person name="Barker M.S."/>
            <person name="Bennetzen J.L."/>
            <person name="Bonawitz N.D."/>
            <person name="Chapple C."/>
            <person name="Cheng C."/>
            <person name="Correa L.G."/>
            <person name="Dacre M."/>
            <person name="DeBarry J."/>
            <person name="Dreyer I."/>
            <person name="Elias M."/>
            <person name="Engstrom E.M."/>
            <person name="Estelle M."/>
            <person name="Feng L."/>
            <person name="Finet C."/>
            <person name="Floyd S.K."/>
            <person name="Frommer W.B."/>
            <person name="Fujita T."/>
            <person name="Gramzow L."/>
            <person name="Gutensohn M."/>
            <person name="Harholt J."/>
            <person name="Hattori M."/>
            <person name="Heyl A."/>
            <person name="Hirai T."/>
            <person name="Hiwatashi Y."/>
            <person name="Ishikawa M."/>
            <person name="Iwata M."/>
            <person name="Karol K.G."/>
            <person name="Koehler B."/>
            <person name="Kolukisaoglu U."/>
            <person name="Kubo M."/>
            <person name="Kurata T."/>
            <person name="Lalonde S."/>
            <person name="Li K."/>
            <person name="Li Y."/>
            <person name="Litt A."/>
            <person name="Lyons E."/>
            <person name="Manning G."/>
            <person name="Maruyama T."/>
            <person name="Michael T.P."/>
            <person name="Mikami K."/>
            <person name="Miyazaki S."/>
            <person name="Morinaga S."/>
            <person name="Murata T."/>
            <person name="Mueller-Roeber B."/>
            <person name="Nelson D.R."/>
            <person name="Obara M."/>
            <person name="Oguri Y."/>
            <person name="Olmstead R.G."/>
            <person name="Onodera N."/>
            <person name="Petersen B.L."/>
            <person name="Pils B."/>
            <person name="Prigge M."/>
            <person name="Rensing S.A."/>
            <person name="Riano-Pachon D.M."/>
            <person name="Roberts A.W."/>
            <person name="Sato Y."/>
            <person name="Scheller H.V."/>
            <person name="Schulz B."/>
            <person name="Schulz C."/>
            <person name="Shakirov E.V."/>
            <person name="Shibagaki N."/>
            <person name="Shinohara N."/>
            <person name="Shippen D.E."/>
            <person name="Soerensen I."/>
            <person name="Sotooka R."/>
            <person name="Sugimoto N."/>
            <person name="Sugita M."/>
            <person name="Sumikawa N."/>
            <person name="Tanurdzic M."/>
            <person name="Theissen G."/>
            <person name="Ulvskov P."/>
            <person name="Wakazuki S."/>
            <person name="Weng J.K."/>
            <person name="Willats W.W."/>
            <person name="Wipf D."/>
            <person name="Wolf P.G."/>
            <person name="Yang L."/>
            <person name="Zimmer A.D."/>
            <person name="Zhu Q."/>
            <person name="Mitros T."/>
            <person name="Hellsten U."/>
            <person name="Loque D."/>
            <person name="Otillar R."/>
            <person name="Salamov A."/>
            <person name="Schmutz J."/>
            <person name="Shapiro H."/>
            <person name="Lindquist E."/>
            <person name="Lucas S."/>
            <person name="Rokhsar D."/>
            <person name="Grigoriev I.V."/>
        </authorList>
    </citation>
    <scope>NUCLEOTIDE SEQUENCE [LARGE SCALE GENOMIC DNA]</scope>
</reference>
<comment type="catalytic activity">
    <reaction evidence="8">
        <text>ATP + H2O = ADP + phosphate + H(+)</text>
        <dbReference type="Rhea" id="RHEA:13065"/>
        <dbReference type="ChEBI" id="CHEBI:15377"/>
        <dbReference type="ChEBI" id="CHEBI:15378"/>
        <dbReference type="ChEBI" id="CHEBI:30616"/>
        <dbReference type="ChEBI" id="CHEBI:43474"/>
        <dbReference type="ChEBI" id="CHEBI:456216"/>
        <dbReference type="EC" id="5.6.2.4"/>
    </reaction>
</comment>
<evidence type="ECO:0000256" key="6">
    <source>
        <dbReference type="ARBA" id="ARBA00034617"/>
    </source>
</evidence>
<evidence type="ECO:0000256" key="7">
    <source>
        <dbReference type="ARBA" id="ARBA00034808"/>
    </source>
</evidence>
<dbReference type="STRING" id="88036.D8RCR5"/>
<dbReference type="HOGENOM" id="CLU_312021_0_0_1"/>
<dbReference type="PANTHER" id="PTHR11070:SF61">
    <property type="entry name" value="DNA 3'-5' HELICASE"/>
    <property type="match status" value="1"/>
</dbReference>
<evidence type="ECO:0000256" key="3">
    <source>
        <dbReference type="ARBA" id="ARBA00022806"/>
    </source>
</evidence>
<evidence type="ECO:0000313" key="11">
    <source>
        <dbReference type="EMBL" id="EFJ30182.1"/>
    </source>
</evidence>
<keyword evidence="5" id="KW-0413">Isomerase</keyword>
<dbReference type="Proteomes" id="UP000001514">
    <property type="component" value="Unassembled WGS sequence"/>
</dbReference>
<dbReference type="PROSITE" id="PS51217">
    <property type="entry name" value="UVRD_HELICASE_CTER"/>
    <property type="match status" value="1"/>
</dbReference>
<feature type="domain" description="UvrD-like helicase C-terminal" evidence="10">
    <location>
        <begin position="184"/>
        <end position="540"/>
    </location>
</feature>
<dbReference type="Pfam" id="PF13361">
    <property type="entry name" value="UvrD_C"/>
    <property type="match status" value="1"/>
</dbReference>
<keyword evidence="2" id="KW-0378">Hydrolase</keyword>
<evidence type="ECO:0000256" key="2">
    <source>
        <dbReference type="ARBA" id="ARBA00022801"/>
    </source>
</evidence>
<feature type="coiled-coil region" evidence="9">
    <location>
        <begin position="372"/>
        <end position="434"/>
    </location>
</feature>
<keyword evidence="4" id="KW-0067">ATP-binding</keyword>
<dbReference type="Gene3D" id="1.10.486.10">
    <property type="entry name" value="PCRA, domain 4"/>
    <property type="match status" value="1"/>
</dbReference>
<keyword evidence="12" id="KW-1185">Reference proteome</keyword>
<dbReference type="GO" id="GO:0003677">
    <property type="term" value="F:DNA binding"/>
    <property type="evidence" value="ECO:0007669"/>
    <property type="project" value="InterPro"/>
</dbReference>
<name>D8RCR5_SELML</name>
<proteinExistence type="predicted"/>
<keyword evidence="3" id="KW-0347">Helicase</keyword>
<dbReference type="PANTHER" id="PTHR11070">
    <property type="entry name" value="UVRD / RECB / PCRA DNA HELICASE FAMILY MEMBER"/>
    <property type="match status" value="1"/>
</dbReference>
<organism evidence="12">
    <name type="scientific">Selaginella moellendorffii</name>
    <name type="common">Spikemoss</name>
    <dbReference type="NCBI Taxonomy" id="88036"/>
    <lineage>
        <taxon>Eukaryota</taxon>
        <taxon>Viridiplantae</taxon>
        <taxon>Streptophyta</taxon>
        <taxon>Embryophyta</taxon>
        <taxon>Tracheophyta</taxon>
        <taxon>Lycopodiopsida</taxon>
        <taxon>Selaginellales</taxon>
        <taxon>Selaginellaceae</taxon>
        <taxon>Selaginella</taxon>
    </lineage>
</organism>
<evidence type="ECO:0000313" key="12">
    <source>
        <dbReference type="Proteomes" id="UP000001514"/>
    </source>
</evidence>
<dbReference type="GO" id="GO:0000725">
    <property type="term" value="P:recombinational repair"/>
    <property type="evidence" value="ECO:0000318"/>
    <property type="project" value="GO_Central"/>
</dbReference>
<dbReference type="InterPro" id="IPR014016">
    <property type="entry name" value="UvrD-like_ATP-bd"/>
</dbReference>
<evidence type="ECO:0000259" key="10">
    <source>
        <dbReference type="PROSITE" id="PS51217"/>
    </source>
</evidence>
<dbReference type="GO" id="GO:0005634">
    <property type="term" value="C:nucleus"/>
    <property type="evidence" value="ECO:0000318"/>
    <property type="project" value="GO_Central"/>
</dbReference>
<dbReference type="EC" id="5.6.2.4" evidence="7"/>
<dbReference type="InterPro" id="IPR000212">
    <property type="entry name" value="DNA_helicase_UvrD/REP"/>
</dbReference>
<dbReference type="GO" id="GO:0043138">
    <property type="term" value="F:3'-5' DNA helicase activity"/>
    <property type="evidence" value="ECO:0000318"/>
    <property type="project" value="GO_Central"/>
</dbReference>
<dbReference type="GO" id="GO:0016787">
    <property type="term" value="F:hydrolase activity"/>
    <property type="evidence" value="ECO:0007669"/>
    <property type="project" value="UniProtKB-KW"/>
</dbReference>
<gene>
    <name evidence="11" type="ORF">SELMODRAFT_440582</name>
</gene>
<dbReference type="KEGG" id="smo:SELMODRAFT_440582"/>
<comment type="catalytic activity">
    <reaction evidence="6">
        <text>Couples ATP hydrolysis with the unwinding of duplex DNA by translocating in the 3'-5' direction.</text>
        <dbReference type="EC" id="5.6.2.4"/>
    </reaction>
</comment>
<dbReference type="Gene3D" id="3.40.50.300">
    <property type="entry name" value="P-loop containing nucleotide triphosphate hydrolases"/>
    <property type="match status" value="4"/>
</dbReference>
<evidence type="ECO:0000256" key="9">
    <source>
        <dbReference type="SAM" id="Coils"/>
    </source>
</evidence>
<keyword evidence="9" id="KW-0175">Coiled coil</keyword>
<evidence type="ECO:0000256" key="1">
    <source>
        <dbReference type="ARBA" id="ARBA00022741"/>
    </source>
</evidence>